<dbReference type="Gene3D" id="3.40.50.880">
    <property type="match status" value="1"/>
</dbReference>
<evidence type="ECO:0000256" key="3">
    <source>
        <dbReference type="ARBA" id="ARBA00023163"/>
    </source>
</evidence>
<evidence type="ECO:0000256" key="1">
    <source>
        <dbReference type="ARBA" id="ARBA00023015"/>
    </source>
</evidence>
<keyword evidence="2" id="KW-0238">DNA-binding</keyword>
<dbReference type="PROSITE" id="PS00041">
    <property type="entry name" value="HTH_ARAC_FAMILY_1"/>
    <property type="match status" value="1"/>
</dbReference>
<dbReference type="InterPro" id="IPR009057">
    <property type="entry name" value="Homeodomain-like_sf"/>
</dbReference>
<dbReference type="Proteomes" id="UP000761264">
    <property type="component" value="Unassembled WGS sequence"/>
</dbReference>
<feature type="domain" description="HTH araC/xylS-type" evidence="4">
    <location>
        <begin position="233"/>
        <end position="331"/>
    </location>
</feature>
<dbReference type="SUPFAM" id="SSF52317">
    <property type="entry name" value="Class I glutamine amidotransferase-like"/>
    <property type="match status" value="1"/>
</dbReference>
<dbReference type="PROSITE" id="PS01124">
    <property type="entry name" value="HTH_ARAC_FAMILY_2"/>
    <property type="match status" value="1"/>
</dbReference>
<dbReference type="PANTHER" id="PTHR43130">
    <property type="entry name" value="ARAC-FAMILY TRANSCRIPTIONAL REGULATOR"/>
    <property type="match status" value="1"/>
</dbReference>
<dbReference type="Pfam" id="PF01965">
    <property type="entry name" value="DJ-1_PfpI"/>
    <property type="match status" value="1"/>
</dbReference>
<comment type="caution">
    <text evidence="5">The sequence shown here is derived from an EMBL/GenBank/DDBJ whole genome shotgun (WGS) entry which is preliminary data.</text>
</comment>
<dbReference type="InterPro" id="IPR002818">
    <property type="entry name" value="DJ-1/PfpI"/>
</dbReference>
<gene>
    <name evidence="5" type="ORF">HBA54_19565</name>
</gene>
<dbReference type="PRINTS" id="PR00032">
    <property type="entry name" value="HTHARAC"/>
</dbReference>
<dbReference type="CDD" id="cd03138">
    <property type="entry name" value="GATase1_AraC_2"/>
    <property type="match status" value="1"/>
</dbReference>
<sequence length="344" mass="37698">MSPNPPLTVALVATPETSASTLYGMYDVFCSAGRDWTFITTGVPGTPAMKPYVVAATAETLRAANGVPITPDRTFADCPSPQIVCIPDLLVRPDQPIAGRYDAAVDWLQTCNNQGVTLAAACSGSLLLAEAGLLDGWDATTHWGYCEALGRRYPEITVHPSRALVVSGEGQRLITSGGGTSWQDLSLFLVARFLGQEEAMRLARVYLLDWHHHGQLPFSVLACSRQVEDKRIADCQEWIAEHYAETGPVAAMATLSGLAERSFKRRFAKATGMAPLDYVHTLRLEEAKQMLETTELAVEAVANEVGYEDASFFRRLFRRKVGMKPTDYRRRFGNVRKALQAAAI</sequence>
<organism evidence="5 6">
    <name type="scientific">Pelagibius litoralis</name>
    <dbReference type="NCBI Taxonomy" id="374515"/>
    <lineage>
        <taxon>Bacteria</taxon>
        <taxon>Pseudomonadati</taxon>
        <taxon>Pseudomonadota</taxon>
        <taxon>Alphaproteobacteria</taxon>
        <taxon>Rhodospirillales</taxon>
        <taxon>Rhodovibrionaceae</taxon>
        <taxon>Pelagibius</taxon>
    </lineage>
</organism>
<keyword evidence="3" id="KW-0804">Transcription</keyword>
<keyword evidence="6" id="KW-1185">Reference proteome</keyword>
<dbReference type="InterPro" id="IPR052158">
    <property type="entry name" value="INH-QAR"/>
</dbReference>
<dbReference type="AlphaFoldDB" id="A0A967F0L1"/>
<evidence type="ECO:0000313" key="6">
    <source>
        <dbReference type="Proteomes" id="UP000761264"/>
    </source>
</evidence>
<accession>A0A967F0L1</accession>
<dbReference type="EMBL" id="JAAQPH010000016">
    <property type="protein sequence ID" value="NIA70802.1"/>
    <property type="molecule type" value="Genomic_DNA"/>
</dbReference>
<name>A0A967F0L1_9PROT</name>
<evidence type="ECO:0000313" key="5">
    <source>
        <dbReference type="EMBL" id="NIA70802.1"/>
    </source>
</evidence>
<dbReference type="GO" id="GO:0003700">
    <property type="term" value="F:DNA-binding transcription factor activity"/>
    <property type="evidence" value="ECO:0007669"/>
    <property type="project" value="InterPro"/>
</dbReference>
<evidence type="ECO:0000256" key="2">
    <source>
        <dbReference type="ARBA" id="ARBA00023125"/>
    </source>
</evidence>
<keyword evidence="1" id="KW-0805">Transcription regulation</keyword>
<dbReference type="SMART" id="SM00342">
    <property type="entry name" value="HTH_ARAC"/>
    <property type="match status" value="1"/>
</dbReference>
<dbReference type="InterPro" id="IPR018060">
    <property type="entry name" value="HTH_AraC"/>
</dbReference>
<dbReference type="InterPro" id="IPR029062">
    <property type="entry name" value="Class_I_gatase-like"/>
</dbReference>
<dbReference type="Pfam" id="PF12833">
    <property type="entry name" value="HTH_18"/>
    <property type="match status" value="1"/>
</dbReference>
<proteinExistence type="predicted"/>
<reference evidence="5" key="1">
    <citation type="submission" date="2020-03" db="EMBL/GenBank/DDBJ databases">
        <title>Genome of Pelagibius litoralis DSM 21314T.</title>
        <authorList>
            <person name="Wang G."/>
        </authorList>
    </citation>
    <scope>NUCLEOTIDE SEQUENCE</scope>
    <source>
        <strain evidence="5">DSM 21314</strain>
    </source>
</reference>
<dbReference type="SUPFAM" id="SSF46689">
    <property type="entry name" value="Homeodomain-like"/>
    <property type="match status" value="2"/>
</dbReference>
<dbReference type="Gene3D" id="1.10.10.60">
    <property type="entry name" value="Homeodomain-like"/>
    <property type="match status" value="2"/>
</dbReference>
<dbReference type="InterPro" id="IPR018062">
    <property type="entry name" value="HTH_AraC-typ_CS"/>
</dbReference>
<protein>
    <submittedName>
        <fullName evidence="5">Helix-turn-helix domain-containing protein</fullName>
    </submittedName>
</protein>
<evidence type="ECO:0000259" key="4">
    <source>
        <dbReference type="PROSITE" id="PS01124"/>
    </source>
</evidence>
<dbReference type="InterPro" id="IPR020449">
    <property type="entry name" value="Tscrpt_reg_AraC-type_HTH"/>
</dbReference>
<dbReference type="GO" id="GO:0043565">
    <property type="term" value="F:sequence-specific DNA binding"/>
    <property type="evidence" value="ECO:0007669"/>
    <property type="project" value="InterPro"/>
</dbReference>
<dbReference type="PANTHER" id="PTHR43130:SF3">
    <property type="entry name" value="HTH-TYPE TRANSCRIPTIONAL REGULATOR RV1931C"/>
    <property type="match status" value="1"/>
</dbReference>